<keyword evidence="1" id="KW-0489">Methyltransferase</keyword>
<dbReference type="AlphaFoldDB" id="F0J0V1"/>
<dbReference type="Gene3D" id="3.40.50.150">
    <property type="entry name" value="Vaccinia Virus protein VP39"/>
    <property type="match status" value="1"/>
</dbReference>
<reference evidence="1 2" key="1">
    <citation type="submission" date="2010-12" db="EMBL/GenBank/DDBJ databases">
        <title>Whole genome sequence of Acidiphilium multivorum AIU301.</title>
        <authorList>
            <person name="Narita-Yamada S."/>
            <person name="Nakamura S."/>
            <person name="Ito N."/>
            <person name="Takarada H."/>
            <person name="Katano Y."/>
            <person name="Nakazawa H."/>
            <person name="Hosoyama A."/>
            <person name="Yamada R."/>
            <person name="Fujita N."/>
        </authorList>
    </citation>
    <scope>NUCLEOTIDE SEQUENCE [LARGE SCALE GENOMIC DNA]</scope>
    <source>
        <strain evidence="2">DSM 11245 / JCM 8867 / AIU301</strain>
    </source>
</reference>
<dbReference type="InterPro" id="IPR029063">
    <property type="entry name" value="SAM-dependent_MTases_sf"/>
</dbReference>
<dbReference type="KEGG" id="amv:ACMV_22900"/>
<dbReference type="EC" id="2.1.1.-" evidence="1"/>
<keyword evidence="1" id="KW-0808">Transferase</keyword>
<proteinExistence type="predicted"/>
<dbReference type="GO" id="GO:0008168">
    <property type="term" value="F:methyltransferase activity"/>
    <property type="evidence" value="ECO:0007669"/>
    <property type="project" value="UniProtKB-KW"/>
</dbReference>
<accession>F0J0V1</accession>
<organism evidence="1 2">
    <name type="scientific">Acidiphilium multivorum (strain DSM 11245 / JCM 8867 / NBRC 100883 / AIU 301)</name>
    <dbReference type="NCBI Taxonomy" id="926570"/>
    <lineage>
        <taxon>Bacteria</taxon>
        <taxon>Pseudomonadati</taxon>
        <taxon>Pseudomonadota</taxon>
        <taxon>Alphaproteobacteria</taxon>
        <taxon>Acetobacterales</taxon>
        <taxon>Acidocellaceae</taxon>
        <taxon>Acidiphilium</taxon>
    </lineage>
</organism>
<sequence>MMLPAWKRALLRFPPLARIAAREGALHNRVAALEAELAALRPPPAPPFPIVHAIEHFWCDRCGVFVCGWIHAHAVKVRAVALRVGDRRTDPVPPAPRPDVQSHYPEIGDSGFSLYLEAPPFQPASLEIATDAGDVSIPLEPPPLPPPPPSPLVIRPFIDELRQRRGRVLEIGARLVSPGAYARARDFEPDCHYVGCDIHPAPGVDLVADAHSLSAATGRGAFEGIFSVAVMEHIAEPWRVAAEINRALTPGGLTFHITHHTFPLHETPNDFWRYSDEAMRILFGPARGFEIVDAGMRSPVSLVRLFPGRAAADMEITRHAGYVGTWVLARKVAEIADDAPDAGMTGDLAERSRAYPKRG</sequence>
<dbReference type="EMBL" id="AP012035">
    <property type="protein sequence ID" value="BAJ81637.1"/>
    <property type="molecule type" value="Genomic_DNA"/>
</dbReference>
<dbReference type="Pfam" id="PF13489">
    <property type="entry name" value="Methyltransf_23"/>
    <property type="match status" value="1"/>
</dbReference>
<evidence type="ECO:0000313" key="2">
    <source>
        <dbReference type="Proteomes" id="UP000007100"/>
    </source>
</evidence>
<keyword evidence="2" id="KW-1185">Reference proteome</keyword>
<dbReference type="Proteomes" id="UP000007100">
    <property type="component" value="Chromosome"/>
</dbReference>
<dbReference type="GO" id="GO:0032259">
    <property type="term" value="P:methylation"/>
    <property type="evidence" value="ECO:0007669"/>
    <property type="project" value="UniProtKB-KW"/>
</dbReference>
<dbReference type="HOGENOM" id="CLU_838103_0_0_5"/>
<name>F0J0V1_ACIMA</name>
<gene>
    <name evidence="1" type="ordered locus">ACMV_22900</name>
</gene>
<protein>
    <submittedName>
        <fullName evidence="1">Putative methyltransferase</fullName>
        <ecNumber evidence="1">2.1.1.-</ecNumber>
    </submittedName>
</protein>
<evidence type="ECO:0000313" key="1">
    <source>
        <dbReference type="EMBL" id="BAJ81637.1"/>
    </source>
</evidence>
<dbReference type="SUPFAM" id="SSF53335">
    <property type="entry name" value="S-adenosyl-L-methionine-dependent methyltransferases"/>
    <property type="match status" value="1"/>
</dbReference>